<keyword evidence="3" id="KW-1185">Reference proteome</keyword>
<feature type="compositionally biased region" description="Low complexity" evidence="1">
    <location>
        <begin position="114"/>
        <end position="133"/>
    </location>
</feature>
<dbReference type="SUPFAM" id="SSF54768">
    <property type="entry name" value="dsRNA-binding domain-like"/>
    <property type="match status" value="1"/>
</dbReference>
<dbReference type="EMBL" id="KB445553">
    <property type="protein sequence ID" value="EMC98315.1"/>
    <property type="molecule type" value="Genomic_DNA"/>
</dbReference>
<evidence type="ECO:0000313" key="3">
    <source>
        <dbReference type="Proteomes" id="UP000011761"/>
    </source>
</evidence>
<dbReference type="OrthoDB" id="5274873at2759"/>
<dbReference type="AlphaFoldDB" id="M2NH15"/>
<feature type="region of interest" description="Disordered" evidence="1">
    <location>
        <begin position="114"/>
        <end position="139"/>
    </location>
</feature>
<dbReference type="Gene3D" id="3.30.160.20">
    <property type="match status" value="1"/>
</dbReference>
<protein>
    <recommendedName>
        <fullName evidence="4">DRBM domain-containing protein</fullName>
    </recommendedName>
</protein>
<evidence type="ECO:0000256" key="1">
    <source>
        <dbReference type="SAM" id="MobiDB-lite"/>
    </source>
</evidence>
<dbReference type="CDD" id="cd00048">
    <property type="entry name" value="DSRM_SF"/>
    <property type="match status" value="1"/>
</dbReference>
<dbReference type="Proteomes" id="UP000011761">
    <property type="component" value="Unassembled WGS sequence"/>
</dbReference>
<gene>
    <name evidence="2" type="ORF">BAUCODRAFT_121191</name>
</gene>
<proteinExistence type="predicted"/>
<reference evidence="2 3" key="1">
    <citation type="journal article" date="2012" name="PLoS Pathog.">
        <title>Diverse lifestyles and strategies of plant pathogenesis encoded in the genomes of eighteen Dothideomycetes fungi.</title>
        <authorList>
            <person name="Ohm R.A."/>
            <person name="Feau N."/>
            <person name="Henrissat B."/>
            <person name="Schoch C.L."/>
            <person name="Horwitz B.A."/>
            <person name="Barry K.W."/>
            <person name="Condon B.J."/>
            <person name="Copeland A.C."/>
            <person name="Dhillon B."/>
            <person name="Glaser F."/>
            <person name="Hesse C.N."/>
            <person name="Kosti I."/>
            <person name="LaButti K."/>
            <person name="Lindquist E.A."/>
            <person name="Lucas S."/>
            <person name="Salamov A.A."/>
            <person name="Bradshaw R.E."/>
            <person name="Ciuffetti L."/>
            <person name="Hamelin R.C."/>
            <person name="Kema G.H.J."/>
            <person name="Lawrence C."/>
            <person name="Scott J.A."/>
            <person name="Spatafora J.W."/>
            <person name="Turgeon B.G."/>
            <person name="de Wit P.J.G.M."/>
            <person name="Zhong S."/>
            <person name="Goodwin S.B."/>
            <person name="Grigoriev I.V."/>
        </authorList>
    </citation>
    <scope>NUCLEOTIDE SEQUENCE [LARGE SCALE GENOMIC DNA]</scope>
    <source>
        <strain evidence="2 3">UAMH 10762</strain>
    </source>
</reference>
<evidence type="ECO:0000313" key="2">
    <source>
        <dbReference type="EMBL" id="EMC98315.1"/>
    </source>
</evidence>
<evidence type="ECO:0008006" key="4">
    <source>
        <dbReference type="Google" id="ProtNLM"/>
    </source>
</evidence>
<dbReference type="HOGENOM" id="CLU_099958_0_0_1"/>
<sequence>MYYITYLSGLCQRRQWPNPLYETFQTGQGYFGCKVRVNNREYSANDPYFSEAHAREGAAMKAYMICRNFSHNDGMYPGQRPGQRSANGPVQGLPVAIGTGRRSSRQACSAVDVQYDSQSSSDATSSGGDSPKSPGGGFAHQLHMVQAVPRASARQDKQLRHDAHTCYCRRGPVRAYGHCVSCLQEGNWA</sequence>
<dbReference type="eggNOG" id="ENOG502SBG2">
    <property type="taxonomic scope" value="Eukaryota"/>
</dbReference>
<organism evidence="2 3">
    <name type="scientific">Baudoinia panamericana (strain UAMH 10762)</name>
    <name type="common">Angels' share fungus</name>
    <name type="synonym">Baudoinia compniacensis (strain UAMH 10762)</name>
    <dbReference type="NCBI Taxonomy" id="717646"/>
    <lineage>
        <taxon>Eukaryota</taxon>
        <taxon>Fungi</taxon>
        <taxon>Dikarya</taxon>
        <taxon>Ascomycota</taxon>
        <taxon>Pezizomycotina</taxon>
        <taxon>Dothideomycetes</taxon>
        <taxon>Dothideomycetidae</taxon>
        <taxon>Mycosphaerellales</taxon>
        <taxon>Teratosphaeriaceae</taxon>
        <taxon>Baudoinia</taxon>
    </lineage>
</organism>
<dbReference type="OMA" id="DPSYECY"/>
<dbReference type="KEGG" id="bcom:BAUCODRAFT_121191"/>
<accession>M2NH15</accession>
<dbReference type="GeneID" id="19107579"/>
<dbReference type="RefSeq" id="XP_007674997.1">
    <property type="nucleotide sequence ID" value="XM_007676807.1"/>
</dbReference>
<name>M2NH15_BAUPA</name>